<dbReference type="AlphaFoldDB" id="A0A5N5CVN7"/>
<evidence type="ECO:0000313" key="2">
    <source>
        <dbReference type="EMBL" id="KAB2569406.1"/>
    </source>
</evidence>
<proteinExistence type="predicted"/>
<dbReference type="Proteomes" id="UP000325902">
    <property type="component" value="Unassembled WGS sequence"/>
</dbReference>
<name>A0A5N5CVN7_9PEZI</name>
<reference evidence="2 3" key="1">
    <citation type="journal article" date="2019" name="Sci. Rep.">
        <title>A multi-omics analysis of the grapevine pathogen Lasiodiplodia theobromae reveals that temperature affects the expression of virulence- and pathogenicity-related genes.</title>
        <authorList>
            <person name="Felix C."/>
            <person name="Meneses R."/>
            <person name="Goncalves M.F.M."/>
            <person name="Tilleman L."/>
            <person name="Duarte A.S."/>
            <person name="Jorrin-Novo J.V."/>
            <person name="Van de Peer Y."/>
            <person name="Deforce D."/>
            <person name="Van Nieuwerburgh F."/>
            <person name="Esteves A.C."/>
            <person name="Alves A."/>
        </authorList>
    </citation>
    <scope>NUCLEOTIDE SEQUENCE [LARGE SCALE GENOMIC DNA]</scope>
    <source>
        <strain evidence="2 3">LA-SOL3</strain>
    </source>
</reference>
<sequence>MSDSSQLIGTWTLKSFALHLTSDASSQPIFHPLGTSPIGRIMFKSDGYMSCTLTNPEAFEGWASPAWFLASEQDIAGVARPMTTYCGPYRVYEENGKSLLSTDVEIALDPSWVGKPQVRQWEVKQSGGKTLLVLRPVQEFLLPDGTPTKAIVVWEKWGEVAKL</sequence>
<protein>
    <recommendedName>
        <fullName evidence="1">Lipocalin-like domain-containing protein</fullName>
    </recommendedName>
</protein>
<accession>A0A5N5CVN7</accession>
<dbReference type="InterPro" id="IPR024311">
    <property type="entry name" value="Lipocalin-like"/>
</dbReference>
<evidence type="ECO:0000313" key="3">
    <source>
        <dbReference type="Proteomes" id="UP000325902"/>
    </source>
</evidence>
<dbReference type="EMBL" id="VCHE01000196">
    <property type="protein sequence ID" value="KAB2569406.1"/>
    <property type="molecule type" value="Genomic_DNA"/>
</dbReference>
<evidence type="ECO:0000259" key="1">
    <source>
        <dbReference type="Pfam" id="PF13924"/>
    </source>
</evidence>
<gene>
    <name evidence="2" type="ORF">DBV05_g11913</name>
</gene>
<feature type="domain" description="Lipocalin-like" evidence="1">
    <location>
        <begin position="8"/>
        <end position="156"/>
    </location>
</feature>
<organism evidence="2 3">
    <name type="scientific">Lasiodiplodia theobromae</name>
    <dbReference type="NCBI Taxonomy" id="45133"/>
    <lineage>
        <taxon>Eukaryota</taxon>
        <taxon>Fungi</taxon>
        <taxon>Dikarya</taxon>
        <taxon>Ascomycota</taxon>
        <taxon>Pezizomycotina</taxon>
        <taxon>Dothideomycetes</taxon>
        <taxon>Dothideomycetes incertae sedis</taxon>
        <taxon>Botryosphaeriales</taxon>
        <taxon>Botryosphaeriaceae</taxon>
        <taxon>Lasiodiplodia</taxon>
    </lineage>
</organism>
<keyword evidence="3" id="KW-1185">Reference proteome</keyword>
<dbReference type="OrthoDB" id="3904217at2759"/>
<dbReference type="Pfam" id="PF13924">
    <property type="entry name" value="Lipocalin_5"/>
    <property type="match status" value="1"/>
</dbReference>
<comment type="caution">
    <text evidence="2">The sequence shown here is derived from an EMBL/GenBank/DDBJ whole genome shotgun (WGS) entry which is preliminary data.</text>
</comment>